<proteinExistence type="predicted"/>
<protein>
    <submittedName>
        <fullName evidence="3">MBL fold metallo-hydrolase</fullName>
    </submittedName>
</protein>
<dbReference type="Proteomes" id="UP000696931">
    <property type="component" value="Unassembled WGS sequence"/>
</dbReference>
<evidence type="ECO:0000313" key="4">
    <source>
        <dbReference type="Proteomes" id="UP000696931"/>
    </source>
</evidence>
<keyword evidence="1" id="KW-0732">Signal</keyword>
<dbReference type="InterPro" id="IPR001279">
    <property type="entry name" value="Metallo-B-lactamas"/>
</dbReference>
<feature type="signal peptide" evidence="1">
    <location>
        <begin position="1"/>
        <end position="16"/>
    </location>
</feature>
<evidence type="ECO:0000256" key="1">
    <source>
        <dbReference type="SAM" id="SignalP"/>
    </source>
</evidence>
<evidence type="ECO:0000313" key="3">
    <source>
        <dbReference type="EMBL" id="MBI5167886.1"/>
    </source>
</evidence>
<feature type="domain" description="Metallo-beta-lactamase" evidence="2">
    <location>
        <begin position="39"/>
        <end position="232"/>
    </location>
</feature>
<dbReference type="Gene3D" id="3.60.15.10">
    <property type="entry name" value="Ribonuclease Z/Hydroxyacylglutathione hydrolase-like"/>
    <property type="match status" value="1"/>
</dbReference>
<organism evidence="3 4">
    <name type="scientific">Eiseniibacteriota bacterium</name>
    <dbReference type="NCBI Taxonomy" id="2212470"/>
    <lineage>
        <taxon>Bacteria</taxon>
        <taxon>Candidatus Eiseniibacteriota</taxon>
    </lineage>
</organism>
<feature type="non-terminal residue" evidence="3">
    <location>
        <position position="1"/>
    </location>
</feature>
<accession>A0A933SAH9</accession>
<dbReference type="PANTHER" id="PTHR30619:SF1">
    <property type="entry name" value="RECOMBINATION PROTEIN 2"/>
    <property type="match status" value="1"/>
</dbReference>
<dbReference type="SUPFAM" id="SSF56281">
    <property type="entry name" value="Metallo-hydrolase/oxidoreductase"/>
    <property type="match status" value="1"/>
</dbReference>
<reference evidence="3" key="1">
    <citation type="submission" date="2020-07" db="EMBL/GenBank/DDBJ databases">
        <title>Huge and variable diversity of episymbiotic CPR bacteria and DPANN archaea in groundwater ecosystems.</title>
        <authorList>
            <person name="He C.Y."/>
            <person name="Keren R."/>
            <person name="Whittaker M."/>
            <person name="Farag I.F."/>
            <person name="Doudna J."/>
            <person name="Cate J.H.D."/>
            <person name="Banfield J.F."/>
        </authorList>
    </citation>
    <scope>NUCLEOTIDE SEQUENCE</scope>
    <source>
        <strain evidence="3">NC_groundwater_1813_Pr3_B-0.1um_71_17</strain>
    </source>
</reference>
<name>A0A933SAH9_UNCEI</name>
<gene>
    <name evidence="3" type="ORF">HZA61_00215</name>
</gene>
<sequence length="299" mass="30797">AVAGAGALLCACALLAALTARPLAPPPGAWWLVAIDVGQGDALAIAGRDGWWLVDAGPRTPRWDAGEGAVLPFLRWAGARDLRALVVTHDDGDHAGGAPAVRRGARVHATFASAPRPGVEGPSRRFGARTLGRGDTLLVAPGARVLWPPRPGEPGEALARRGDNAASLVLEVGEGRSRALLMADADSLVEAAVVVERGAAVLKAGHHGSGSSSGAAFVSRALPARVLVSAGRRNAYGHPHPLALERLGSHGAVVDRTDRSGTRWDVLDERGARLLDWRGGLGPGGGLRFRLGVPPGPRP</sequence>
<dbReference type="SMART" id="SM00849">
    <property type="entry name" value="Lactamase_B"/>
    <property type="match status" value="1"/>
</dbReference>
<dbReference type="PANTHER" id="PTHR30619">
    <property type="entry name" value="DNA INTERNALIZATION/COMPETENCE PROTEIN COMEC/REC2"/>
    <property type="match status" value="1"/>
</dbReference>
<dbReference type="EMBL" id="JACRIW010000002">
    <property type="protein sequence ID" value="MBI5167886.1"/>
    <property type="molecule type" value="Genomic_DNA"/>
</dbReference>
<comment type="caution">
    <text evidence="3">The sequence shown here is derived from an EMBL/GenBank/DDBJ whole genome shotgun (WGS) entry which is preliminary data.</text>
</comment>
<feature type="chain" id="PRO_5036866703" evidence="1">
    <location>
        <begin position="17"/>
        <end position="299"/>
    </location>
</feature>
<dbReference type="Pfam" id="PF00753">
    <property type="entry name" value="Lactamase_B"/>
    <property type="match status" value="1"/>
</dbReference>
<evidence type="ECO:0000259" key="2">
    <source>
        <dbReference type="SMART" id="SM00849"/>
    </source>
</evidence>
<dbReference type="AlphaFoldDB" id="A0A933SAH9"/>
<dbReference type="InterPro" id="IPR052159">
    <property type="entry name" value="Competence_DNA_uptake"/>
</dbReference>
<dbReference type="InterPro" id="IPR036866">
    <property type="entry name" value="RibonucZ/Hydroxyglut_hydro"/>
</dbReference>